<evidence type="ECO:0000256" key="1">
    <source>
        <dbReference type="ARBA" id="ARBA00022723"/>
    </source>
</evidence>
<dbReference type="GO" id="GO:0043565">
    <property type="term" value="F:sequence-specific DNA binding"/>
    <property type="evidence" value="ECO:0007669"/>
    <property type="project" value="InterPro"/>
</dbReference>
<dbReference type="SUPFAM" id="SSF57716">
    <property type="entry name" value="Glucocorticoid receptor-like (DNA-binding domain)"/>
    <property type="match status" value="1"/>
</dbReference>
<dbReference type="SUPFAM" id="SSF55785">
    <property type="entry name" value="PYP-like sensor domain (PAS domain)"/>
    <property type="match status" value="1"/>
</dbReference>
<dbReference type="Pfam" id="PF00320">
    <property type="entry name" value="GATA"/>
    <property type="match status" value="1"/>
</dbReference>
<dbReference type="InterPro" id="IPR051140">
    <property type="entry name" value="GATA_TF"/>
</dbReference>
<dbReference type="RefSeq" id="XP_066067667.1">
    <property type="nucleotide sequence ID" value="XM_066211570.1"/>
</dbReference>
<dbReference type="InterPro" id="IPR035965">
    <property type="entry name" value="PAS-like_dom_sf"/>
</dbReference>
<dbReference type="InterPro" id="IPR013088">
    <property type="entry name" value="Znf_NHR/GATA"/>
</dbReference>
<evidence type="ECO:0000256" key="2">
    <source>
        <dbReference type="ARBA" id="ARBA00022771"/>
    </source>
</evidence>
<protein>
    <submittedName>
        <fullName evidence="5">Cutinase palindrome-binding protein</fullName>
    </submittedName>
</protein>
<dbReference type="InterPro" id="IPR000014">
    <property type="entry name" value="PAS"/>
</dbReference>
<dbReference type="GO" id="GO:0008270">
    <property type="term" value="F:zinc ion binding"/>
    <property type="evidence" value="ECO:0007669"/>
    <property type="project" value="UniProtKB-KW"/>
</dbReference>
<dbReference type="PROSITE" id="PS50112">
    <property type="entry name" value="PAS"/>
    <property type="match status" value="1"/>
</dbReference>
<keyword evidence="3" id="KW-0862">Zinc</keyword>
<feature type="compositionally biased region" description="Low complexity" evidence="4">
    <location>
        <begin position="282"/>
        <end position="299"/>
    </location>
</feature>
<evidence type="ECO:0000256" key="4">
    <source>
        <dbReference type="SAM" id="MobiDB-lite"/>
    </source>
</evidence>
<dbReference type="AlphaFoldDB" id="A0A1E3IRF3"/>
<dbReference type="OrthoDB" id="2162994at2759"/>
<organism evidence="5 6">
    <name type="scientific">Cryptococcus depauperatus CBS 7841</name>
    <dbReference type="NCBI Taxonomy" id="1295531"/>
    <lineage>
        <taxon>Eukaryota</taxon>
        <taxon>Fungi</taxon>
        <taxon>Dikarya</taxon>
        <taxon>Basidiomycota</taxon>
        <taxon>Agaricomycotina</taxon>
        <taxon>Tremellomycetes</taxon>
        <taxon>Tremellales</taxon>
        <taxon>Cryptococcaceae</taxon>
        <taxon>Cryptococcus</taxon>
    </lineage>
</organism>
<sequence length="386" mass="41856">MSLLAESLEGAKYQVSLNDDRESSTNGAAEFMRRKRWPEVLLKELIGSAAFCLKPAITPGSGQYQNGEAWRWKIIYASPSVSDMLGQKPSELEGRDFFELVFANDRPQLQTYFNTLLAPPLLNIQTQTLFPPSSARLGESHTAYIRMLSIAPTPSRANFGSHSDHNSGGPFYGSSVSNGVGPVVWELRGHATGIGEDISGAEHSDGLTMAADGTVVPGGAHQTDTKHKAIWLMGRRVGERFGEDQQSLDAFLELKLENERLQAEFKDLQAELDVDVDQPTFTNGNPGSTPSSPSSPSSPINCERTKNRVGRPSKASLAVSGKKQKSISIRGSGGEGETMYVCVTCGRTDSPEWRKGPLGPKTLCNACGLRWAKRNSTAQIPKKATK</sequence>
<dbReference type="VEuPathDB" id="FungiDB:L203_01397"/>
<dbReference type="EMBL" id="CP143785">
    <property type="protein sequence ID" value="WVN86967.1"/>
    <property type="molecule type" value="Genomic_DNA"/>
</dbReference>
<dbReference type="CDD" id="cd00130">
    <property type="entry name" value="PAS"/>
    <property type="match status" value="1"/>
</dbReference>
<keyword evidence="1" id="KW-0479">Metal-binding</keyword>
<dbReference type="GeneID" id="91086354"/>
<dbReference type="Proteomes" id="UP000094043">
    <property type="component" value="Chromosome 2"/>
</dbReference>
<dbReference type="KEGG" id="cdep:91086354"/>
<dbReference type="PROSITE" id="PS00344">
    <property type="entry name" value="GATA_ZN_FINGER_1"/>
    <property type="match status" value="1"/>
</dbReference>
<dbReference type="Gene3D" id="3.30.50.10">
    <property type="entry name" value="Erythroid Transcription Factor GATA-1, subunit A"/>
    <property type="match status" value="1"/>
</dbReference>
<evidence type="ECO:0000313" key="6">
    <source>
        <dbReference type="Proteomes" id="UP000094043"/>
    </source>
</evidence>
<reference evidence="5" key="1">
    <citation type="submission" date="2016-06" db="EMBL/GenBank/DDBJ databases">
        <authorList>
            <person name="Cuomo C."/>
            <person name="Litvintseva A."/>
            <person name="Heitman J."/>
            <person name="Chen Y."/>
            <person name="Sun S."/>
            <person name="Springer D."/>
            <person name="Dromer F."/>
            <person name="Young S."/>
            <person name="Zeng Q."/>
            <person name="Chapman S."/>
            <person name="Gujja S."/>
            <person name="Saif S."/>
            <person name="Birren B."/>
        </authorList>
    </citation>
    <scope>NUCLEOTIDE SEQUENCE</scope>
    <source>
        <strain evidence="5">CBS 7841</strain>
    </source>
</reference>
<reference evidence="5" key="3">
    <citation type="submission" date="2024-01" db="EMBL/GenBank/DDBJ databases">
        <authorList>
            <person name="Coelho M.A."/>
            <person name="David-Palma M."/>
            <person name="Shea T."/>
            <person name="Sun S."/>
            <person name="Cuomo C.A."/>
            <person name="Heitman J."/>
        </authorList>
    </citation>
    <scope>NUCLEOTIDE SEQUENCE</scope>
    <source>
        <strain evidence="5">CBS 7841</strain>
    </source>
</reference>
<reference evidence="5" key="2">
    <citation type="journal article" date="2022" name="Elife">
        <title>Obligate sexual reproduction of a homothallic fungus closely related to the Cryptococcus pathogenic species complex.</title>
        <authorList>
            <person name="Passer A.R."/>
            <person name="Clancey S.A."/>
            <person name="Shea T."/>
            <person name="David-Palma M."/>
            <person name="Averette A.F."/>
            <person name="Boekhout T."/>
            <person name="Porcel B.M."/>
            <person name="Nowrousian M."/>
            <person name="Cuomo C.A."/>
            <person name="Sun S."/>
            <person name="Heitman J."/>
            <person name="Coelho M.A."/>
        </authorList>
    </citation>
    <scope>NUCLEOTIDE SEQUENCE</scope>
    <source>
        <strain evidence="5">CBS 7841</strain>
    </source>
</reference>
<gene>
    <name evidence="5" type="ORF">L203_102142</name>
</gene>
<dbReference type="PROSITE" id="PS50114">
    <property type="entry name" value="GATA_ZN_FINGER_2"/>
    <property type="match status" value="1"/>
</dbReference>
<dbReference type="PANTHER" id="PTHR45658">
    <property type="entry name" value="GATA TRANSCRIPTION FACTOR"/>
    <property type="match status" value="1"/>
</dbReference>
<dbReference type="InterPro" id="IPR000679">
    <property type="entry name" value="Znf_GATA"/>
</dbReference>
<dbReference type="SMART" id="SM00401">
    <property type="entry name" value="ZnF_GATA"/>
    <property type="match status" value="1"/>
</dbReference>
<feature type="region of interest" description="Disordered" evidence="4">
    <location>
        <begin position="277"/>
        <end position="334"/>
    </location>
</feature>
<evidence type="ECO:0000313" key="5">
    <source>
        <dbReference type="EMBL" id="WVN86967.1"/>
    </source>
</evidence>
<accession>A0A1E3IRF3</accession>
<name>A0A1E3IRF3_9TREE</name>
<keyword evidence="6" id="KW-1185">Reference proteome</keyword>
<dbReference type="PANTHER" id="PTHR45658:SF18">
    <property type="entry name" value="PROTEIN GAT2"/>
    <property type="match status" value="1"/>
</dbReference>
<dbReference type="Gene3D" id="3.30.450.20">
    <property type="entry name" value="PAS domain"/>
    <property type="match status" value="1"/>
</dbReference>
<keyword evidence="2" id="KW-0863">Zinc-finger</keyword>
<proteinExistence type="predicted"/>
<evidence type="ECO:0000256" key="3">
    <source>
        <dbReference type="ARBA" id="ARBA00022833"/>
    </source>
</evidence>
<dbReference type="CDD" id="cd00202">
    <property type="entry name" value="ZnF_GATA"/>
    <property type="match status" value="1"/>
</dbReference>
<dbReference type="GO" id="GO:0006355">
    <property type="term" value="P:regulation of DNA-templated transcription"/>
    <property type="evidence" value="ECO:0007669"/>
    <property type="project" value="InterPro"/>
</dbReference>